<dbReference type="EMBL" id="CM055105">
    <property type="protein sequence ID" value="KAJ7531433.1"/>
    <property type="molecule type" value="Genomic_DNA"/>
</dbReference>
<comment type="caution">
    <text evidence="1">The sequence shown here is derived from an EMBL/GenBank/DDBJ whole genome shotgun (WGS) entry which is preliminary data.</text>
</comment>
<evidence type="ECO:0000313" key="1">
    <source>
        <dbReference type="EMBL" id="KAJ7531433.1"/>
    </source>
</evidence>
<sequence length="2102" mass="227096">MSSQKQREMMYTNIFRLGGLQTVSWFQLLPESKDENAAGARIPEEFGYTGGAKQVLEAHLRLQNEGQLSAWTVSPEQEANVKLWLFLPGRQENGTTTVQPVLAGLVVVGSGIWRSPGICDDVSFALCQALRNRLERALNLLGYARFGDIFVKCKQLGSTEISARKSLPSFEMHFAASEEAIFIHFVVCRRRLRPLTTADMHATLAQQLEADATPGKNIFVLLSPYGMIGKLTGCCPGDLVKQLYQSKVQASDDYLTARNMLLLPCTSGNPAAFFRTWYAEVCVSYFSPGNSKIRPGCLSSPDGKSVSQLDFSERKPGDAKEKKNKGSIPEGFEEVELSFIFPPEAVLVPISPPISPQAYRRRCWLQNWAGTGWLEDLSFGNKLGSTQQPCERSGPFGSLSNSVGWTNGSYQPKSSSSYSSTSTSSGGSSIKSSSSRGTSGTDSEVEGGADSDEGLKADAESLGITSEKSEITVQNKVSASVSMHASLQPLHFDGGMAESNFVQGSNTSLKRERSKLMSLPDDAPAKTARKGNTFGDMSGFFEGGSIGTSKTACNQDEMNGLLLGMPSNTGVSTAKGVMNQATISWDWNEEVKGIGMEQNDADIFAEFGDFGDFFEDDALGFGEPPGTAESQALMFSLADCGEGTNTPGTVSMDTSDPMLLPILDFPMLEGFGQQILPKELNFQEQDDDKTLKETSTLSPEDTPPIGSTLTKAEAVMLFSPEYAAVDVPFEKCYNSSKKQCAYVPDNCKAPRSPNEPDSYVYSASPPPMEVGNWKFGQVEKIKSEEQGMGRLKLQDIASSHHSGDINEQNIQFSVTYKNLNKSNLPEVPLEASAGHDSGHHQSVTAPSIGSRDGKATVFRKFAKKHQECHFSSVSVVASELECALFHIKARCSKGVKPCCELKNSSAARSLKDGDNKSERTPDIFIKQSNASVRQYEQRKKDHIPVRIAGDADEQSHDGPRAAEIGVWRPVGTPKSQKVGGNFENDFSRFGSSTGCVGTAKQSLADSSIRSDVKTSQWEEALVAIPLLVQQAVIANDISLNGDYRDGPLDWLEHHPDARTQSFFECTDEIIGSLDAAFMHADQSTFDAVDPLVAEVSPATVATLLQSDVRQAMVAAFGDVKLAGPLKVADWCRGKVPISESTQTGDTSSAGCGYSDSKDLASSITVAVGEPITPPQCTGGGLSGSKAYTSLETENQAGDFRRSRTNRALDASSLSDHIVTDAQRRVTQDPNSADTDIQASGASCSPTFTALPVPALLVGYQDDWLKVSSGSLRLWEKAPLEPYALPKPVTYYVVSLNSEPLLSAASDFFQQLSTVYEACRLGTHTPATVTAPISGRHSMQGLLTVDVLGNQNQASSSSSSFSLASAHVVNMDCSWNLSNFRKSLRKVCKSVQIMDKSVLLQRDPEHSPCIVVYVISPSADPAVLLQTLIDACEALGLSAGFSEDYYPLRYNLSKGSASLDEYIHSVPTLFGFANARLALQLVSPDVIFKLSNSLASGSDFLKEIAFGVYSKVRRLPQKFATLEGVQNIPSKVRSVTAAVGQTGGAMSGLWKDCTAVVPMVGNTFACTGNWDNSRQSSRLPEMGTDSSMVGSDRHLTQSPMRFLYEPLFILADPGSLDLGVSNLLPNIRIKDKSGALEEGGGNALMNRASVTSSADSVPAVSFEVPDTDASDCSQRQVSSFHCCYAWTDDWQWLVSVWTDSRGELLDIHIFPLPGISQSQDGKGLHSLFMQMLEQGLQLLSATAEVGNGRPHSIIFARIGEFYDLECQEWHRALTTLGGDDVRSWPVQICPSVSDQMVSTALTSIQQRELTTVSERNLGLASSGPASPSTSTLLTSRNIGSGFVKGDRVHGSSTKLLTSSNNLMQLVQSISFVTIRVDHSLQILYNSDMVSPPGSLFGNSSFFHLPKPLPTANGAYVIVPAHGLRYLSFPARHLSSSINSDLPYIAKVLSSKGLCNPVASGWVLSGTMTSARTDLLSNHMDEGWPSVLHVALVTHFSRHNHVSGQDASSRLGGGNGLCDSSIKFKSKKTPVAENKEHFVEAQHALGGLIAELYALSWLNVSPMFPRRISPLPFHCAMALRLKKLFGFMDGEIGLSSLHSRESHL</sequence>
<keyword evidence="2" id="KW-1185">Reference proteome</keyword>
<protein>
    <submittedName>
        <fullName evidence="1">Uncharacterized protein</fullName>
    </submittedName>
</protein>
<evidence type="ECO:0000313" key="2">
    <source>
        <dbReference type="Proteomes" id="UP001162992"/>
    </source>
</evidence>
<proteinExistence type="predicted"/>
<accession>A0ACC2BNS1</accession>
<dbReference type="Proteomes" id="UP001162992">
    <property type="component" value="Chromosome 14"/>
</dbReference>
<organism evidence="1 2">
    <name type="scientific">Diphasiastrum complanatum</name>
    <name type="common">Issler's clubmoss</name>
    <name type="synonym">Lycopodium complanatum</name>
    <dbReference type="NCBI Taxonomy" id="34168"/>
    <lineage>
        <taxon>Eukaryota</taxon>
        <taxon>Viridiplantae</taxon>
        <taxon>Streptophyta</taxon>
        <taxon>Embryophyta</taxon>
        <taxon>Tracheophyta</taxon>
        <taxon>Lycopodiopsida</taxon>
        <taxon>Lycopodiales</taxon>
        <taxon>Lycopodiaceae</taxon>
        <taxon>Lycopodioideae</taxon>
        <taxon>Diphasiastrum</taxon>
    </lineage>
</organism>
<reference evidence="2" key="1">
    <citation type="journal article" date="2024" name="Proc. Natl. Acad. Sci. U.S.A.">
        <title>Extraordinary preservation of gene collinearity over three hundred million years revealed in homosporous lycophytes.</title>
        <authorList>
            <person name="Li C."/>
            <person name="Wickell D."/>
            <person name="Kuo L.Y."/>
            <person name="Chen X."/>
            <person name="Nie B."/>
            <person name="Liao X."/>
            <person name="Peng D."/>
            <person name="Ji J."/>
            <person name="Jenkins J."/>
            <person name="Williams M."/>
            <person name="Shu S."/>
            <person name="Plott C."/>
            <person name="Barry K."/>
            <person name="Rajasekar S."/>
            <person name="Grimwood J."/>
            <person name="Han X."/>
            <person name="Sun S."/>
            <person name="Hou Z."/>
            <person name="He W."/>
            <person name="Dai G."/>
            <person name="Sun C."/>
            <person name="Schmutz J."/>
            <person name="Leebens-Mack J.H."/>
            <person name="Li F.W."/>
            <person name="Wang L."/>
        </authorList>
    </citation>
    <scope>NUCLEOTIDE SEQUENCE [LARGE SCALE GENOMIC DNA]</scope>
    <source>
        <strain evidence="2">cv. PW_Plant_1</strain>
    </source>
</reference>
<gene>
    <name evidence="1" type="ORF">O6H91_14G043800</name>
</gene>
<name>A0ACC2BNS1_DIPCM</name>